<organism evidence="12 13">
    <name type="scientific">Symmachiella macrocystis</name>
    <dbReference type="NCBI Taxonomy" id="2527985"/>
    <lineage>
        <taxon>Bacteria</taxon>
        <taxon>Pseudomonadati</taxon>
        <taxon>Planctomycetota</taxon>
        <taxon>Planctomycetia</taxon>
        <taxon>Planctomycetales</taxon>
        <taxon>Planctomycetaceae</taxon>
        <taxon>Symmachiella</taxon>
    </lineage>
</organism>
<evidence type="ECO:0000256" key="5">
    <source>
        <dbReference type="ARBA" id="ARBA00023027"/>
    </source>
</evidence>
<dbReference type="Proteomes" id="UP000320735">
    <property type="component" value="Unassembled WGS sequence"/>
</dbReference>
<dbReference type="EMBL" id="SJPP01000001">
    <property type="protein sequence ID" value="TWU13476.1"/>
    <property type="molecule type" value="Genomic_DNA"/>
</dbReference>
<dbReference type="InterPro" id="IPR012302">
    <property type="entry name" value="Malic_NAD-bd"/>
</dbReference>
<dbReference type="InterPro" id="IPR012301">
    <property type="entry name" value="Malic_N_dom"/>
</dbReference>
<dbReference type="Gene3D" id="3.40.50.720">
    <property type="entry name" value="NAD(P)-binding Rossmann-like Domain"/>
    <property type="match status" value="1"/>
</dbReference>
<keyword evidence="3 8" id="KW-0479">Metal-binding</keyword>
<dbReference type="GO" id="GO:0005829">
    <property type="term" value="C:cytosol"/>
    <property type="evidence" value="ECO:0007669"/>
    <property type="project" value="TreeGrafter"/>
</dbReference>
<feature type="binding site" evidence="7">
    <location>
        <position position="416"/>
    </location>
    <ligand>
        <name>(S)-malate</name>
        <dbReference type="ChEBI" id="CHEBI:15589"/>
    </ligand>
</feature>
<dbReference type="InterPro" id="IPR001891">
    <property type="entry name" value="Malic_OxRdtase"/>
</dbReference>
<dbReference type="SMART" id="SM01274">
    <property type="entry name" value="malic"/>
    <property type="match status" value="1"/>
</dbReference>
<feature type="active site" description="Proton donor" evidence="6">
    <location>
        <position position="102"/>
    </location>
</feature>
<name>A0A5C6BQH7_9PLAN</name>
<dbReference type="GO" id="GO:0046872">
    <property type="term" value="F:metal ion binding"/>
    <property type="evidence" value="ECO:0007669"/>
    <property type="project" value="UniProtKB-KW"/>
</dbReference>
<protein>
    <submittedName>
        <fullName evidence="12">NAD-dependent malic enzyme</fullName>
        <ecNumber evidence="12">1.1.1.38</ecNumber>
    </submittedName>
</protein>
<dbReference type="FunFam" id="3.40.50.10380:FF:000001">
    <property type="entry name" value="NAD-dependent malic enzyme"/>
    <property type="match status" value="1"/>
</dbReference>
<comment type="similarity">
    <text evidence="2 9">Belongs to the malic enzymes family.</text>
</comment>
<dbReference type="GO" id="GO:0006108">
    <property type="term" value="P:malate metabolic process"/>
    <property type="evidence" value="ECO:0007669"/>
    <property type="project" value="TreeGrafter"/>
</dbReference>
<evidence type="ECO:0000256" key="7">
    <source>
        <dbReference type="PIRSR" id="PIRSR000106-2"/>
    </source>
</evidence>
<dbReference type="GO" id="GO:0051287">
    <property type="term" value="F:NAD binding"/>
    <property type="evidence" value="ECO:0007669"/>
    <property type="project" value="InterPro"/>
</dbReference>
<dbReference type="RefSeq" id="WP_231963032.1">
    <property type="nucleotide sequence ID" value="NZ_SJPP01000001.1"/>
</dbReference>
<dbReference type="NCBIfam" id="NF010052">
    <property type="entry name" value="PRK13529.1"/>
    <property type="match status" value="1"/>
</dbReference>
<evidence type="ECO:0000256" key="6">
    <source>
        <dbReference type="PIRSR" id="PIRSR000106-1"/>
    </source>
</evidence>
<dbReference type="PIRSF" id="PIRSF000106">
    <property type="entry name" value="ME"/>
    <property type="match status" value="1"/>
</dbReference>
<reference evidence="12 13" key="1">
    <citation type="submission" date="2019-02" db="EMBL/GenBank/DDBJ databases">
        <title>Deep-cultivation of Planctomycetes and their phenomic and genomic characterization uncovers novel biology.</title>
        <authorList>
            <person name="Wiegand S."/>
            <person name="Jogler M."/>
            <person name="Boedeker C."/>
            <person name="Pinto D."/>
            <person name="Vollmers J."/>
            <person name="Rivas-Marin E."/>
            <person name="Kohn T."/>
            <person name="Peeters S.H."/>
            <person name="Heuer A."/>
            <person name="Rast P."/>
            <person name="Oberbeckmann S."/>
            <person name="Bunk B."/>
            <person name="Jeske O."/>
            <person name="Meyerdierks A."/>
            <person name="Storesund J.E."/>
            <person name="Kallscheuer N."/>
            <person name="Luecker S."/>
            <person name="Lage O.M."/>
            <person name="Pohl T."/>
            <person name="Merkel B.J."/>
            <person name="Hornburger P."/>
            <person name="Mueller R.-W."/>
            <person name="Bruemmer F."/>
            <person name="Labrenz M."/>
            <person name="Spormann A.M."/>
            <person name="Op Den Camp H."/>
            <person name="Overmann J."/>
            <person name="Amann R."/>
            <person name="Jetten M.S.M."/>
            <person name="Mascher T."/>
            <person name="Medema M.H."/>
            <person name="Devos D.P."/>
            <person name="Kaster A.-K."/>
            <person name="Ovreas L."/>
            <person name="Rohde M."/>
            <person name="Galperin M.Y."/>
            <person name="Jogler C."/>
        </authorList>
    </citation>
    <scope>NUCLEOTIDE SEQUENCE [LARGE SCALE GENOMIC DNA]</scope>
    <source>
        <strain evidence="12 13">CA54</strain>
    </source>
</reference>
<dbReference type="SUPFAM" id="SSF53223">
    <property type="entry name" value="Aminoacid dehydrogenase-like, N-terminal domain"/>
    <property type="match status" value="1"/>
</dbReference>
<dbReference type="PANTHER" id="PTHR23406">
    <property type="entry name" value="MALIC ENZYME-RELATED"/>
    <property type="match status" value="1"/>
</dbReference>
<dbReference type="SUPFAM" id="SSF51735">
    <property type="entry name" value="NAD(P)-binding Rossmann-fold domains"/>
    <property type="match status" value="1"/>
</dbReference>
<evidence type="ECO:0000313" key="13">
    <source>
        <dbReference type="Proteomes" id="UP000320735"/>
    </source>
</evidence>
<evidence type="ECO:0000256" key="4">
    <source>
        <dbReference type="ARBA" id="ARBA00023002"/>
    </source>
</evidence>
<feature type="active site" description="Proton acceptor" evidence="6">
    <location>
        <position position="172"/>
    </location>
</feature>
<evidence type="ECO:0000313" key="12">
    <source>
        <dbReference type="EMBL" id="TWU13476.1"/>
    </source>
</evidence>
<accession>A0A5C6BQH7</accession>
<keyword evidence="13" id="KW-1185">Reference proteome</keyword>
<dbReference type="EC" id="1.1.1.38" evidence="12"/>
<feature type="binding site" evidence="8">
    <location>
        <position position="244"/>
    </location>
    <ligand>
        <name>a divalent metal cation</name>
        <dbReference type="ChEBI" id="CHEBI:60240"/>
    </ligand>
</feature>
<dbReference type="Pfam" id="PF00390">
    <property type="entry name" value="malic"/>
    <property type="match status" value="1"/>
</dbReference>
<comment type="cofactor">
    <cofactor evidence="1">
        <name>Mn(2+)</name>
        <dbReference type="ChEBI" id="CHEBI:29035"/>
    </cofactor>
</comment>
<dbReference type="Gene3D" id="3.40.50.10380">
    <property type="entry name" value="Malic enzyme, N-terminal domain"/>
    <property type="match status" value="1"/>
</dbReference>
<feature type="domain" description="Malic enzyme N-terminal" evidence="11">
    <location>
        <begin position="79"/>
        <end position="258"/>
    </location>
</feature>
<dbReference type="InterPro" id="IPR036291">
    <property type="entry name" value="NAD(P)-bd_dom_sf"/>
</dbReference>
<evidence type="ECO:0000256" key="2">
    <source>
        <dbReference type="ARBA" id="ARBA00008785"/>
    </source>
</evidence>
<dbReference type="SMART" id="SM00919">
    <property type="entry name" value="Malic_M"/>
    <property type="match status" value="1"/>
</dbReference>
<feature type="binding site" evidence="8">
    <location>
        <position position="267"/>
    </location>
    <ligand>
        <name>a divalent metal cation</name>
        <dbReference type="ChEBI" id="CHEBI:60240"/>
    </ligand>
</feature>
<dbReference type="GO" id="GO:0004470">
    <property type="term" value="F:malic enzyme activity"/>
    <property type="evidence" value="ECO:0007669"/>
    <property type="project" value="InterPro"/>
</dbReference>
<feature type="binding site" evidence="8">
    <location>
        <position position="243"/>
    </location>
    <ligand>
        <name>a divalent metal cation</name>
        <dbReference type="ChEBI" id="CHEBI:60240"/>
    </ligand>
</feature>
<gene>
    <name evidence="12" type="primary">maeA</name>
    <name evidence="12" type="ORF">CA54_23110</name>
</gene>
<dbReference type="InterPro" id="IPR046346">
    <property type="entry name" value="Aminoacid_DH-like_N_sf"/>
</dbReference>
<comment type="caution">
    <text evidence="12">The sequence shown here is derived from an EMBL/GenBank/DDBJ whole genome shotgun (WGS) entry which is preliminary data.</text>
</comment>
<dbReference type="PRINTS" id="PR00072">
    <property type="entry name" value="MALOXRDTASE"/>
</dbReference>
<dbReference type="PANTHER" id="PTHR23406:SF34">
    <property type="entry name" value="NAD-DEPENDENT MALIC ENZYME, MITOCHONDRIAL"/>
    <property type="match status" value="1"/>
</dbReference>
<keyword evidence="4 12" id="KW-0560">Oxidoreductase</keyword>
<dbReference type="InterPro" id="IPR037062">
    <property type="entry name" value="Malic_N_dom_sf"/>
</dbReference>
<evidence type="ECO:0000259" key="10">
    <source>
        <dbReference type="SMART" id="SM00919"/>
    </source>
</evidence>
<dbReference type="GO" id="GO:0016616">
    <property type="term" value="F:oxidoreductase activity, acting on the CH-OH group of donors, NAD or NADP as acceptor"/>
    <property type="evidence" value="ECO:0007669"/>
    <property type="project" value="InterPro"/>
</dbReference>
<sequence length="562" mass="61637">MTSNQPTQASPPLHGRALIESPLDNKGTAFTEQERIDFGLTGLLPPHVETLQEQSQRAYEAFCMKQSEIEKHIYLRQLQDENETLFYRLMLDHIEEMMPIVYTPVVGAACEQFSHIYRRPRGIFVSYPERHLMDGVLDNLIEDVDVIVVTDGERILGLGDQGAGGMGIPIGKLALYTLCGGIHPGKTLPILLDLGTNNQERLDDPMYIGWRHERIKGKEYDEFIESFVASVKRRFPDVLLQWEDFASVDSEPILERYRDQLCTFNDDIQGTAAVTTGTILAAVAAVGGDLADQRIVMLGAGSAGFGICSQLKRTMLRQGLSEEQAQQRFYILDVDGLIHDGRSNLSAVEKSLAQSAANLTDWDCDVTGAISFADVVHNAKPTVLVGATGHAGAFPEEIIREMAQHVEQPIIFPLSNPTSRVEATPAEILEWTEGRALIATGSPFDPVEYAGKTHAIAQCNNSYVFPAMGLGIRASGATRVSDEMFAVAAIALQEKSPALEDPTASLLPALKDIRDVARHIAVAVASEAQAQGLAEKTSPEELEKRIDQTIWSPIYAPLTRSN</sequence>
<evidence type="ECO:0000259" key="11">
    <source>
        <dbReference type="SMART" id="SM01274"/>
    </source>
</evidence>
<evidence type="ECO:0000256" key="9">
    <source>
        <dbReference type="RuleBase" id="RU003427"/>
    </source>
</evidence>
<proteinExistence type="inferred from homology"/>
<feature type="binding site" evidence="7">
    <location>
        <position position="154"/>
    </location>
    <ligand>
        <name>(S)-malate</name>
        <dbReference type="ChEBI" id="CHEBI:15589"/>
    </ligand>
</feature>
<keyword evidence="5" id="KW-0520">NAD</keyword>
<dbReference type="CDD" id="cd05312">
    <property type="entry name" value="NAD_bind_1_malic_enz"/>
    <property type="match status" value="1"/>
</dbReference>
<evidence type="ECO:0000256" key="3">
    <source>
        <dbReference type="ARBA" id="ARBA00022723"/>
    </source>
</evidence>
<feature type="binding site" evidence="7">
    <location>
        <position position="460"/>
    </location>
    <ligand>
        <name>(S)-malate</name>
        <dbReference type="ChEBI" id="CHEBI:15589"/>
    </ligand>
</feature>
<dbReference type="PROSITE" id="PS00331">
    <property type="entry name" value="MALIC_ENZYMES"/>
    <property type="match status" value="1"/>
</dbReference>
<comment type="cofactor">
    <cofactor evidence="8">
        <name>Mg(2+)</name>
        <dbReference type="ChEBI" id="CHEBI:18420"/>
    </cofactor>
    <cofactor evidence="8">
        <name>Mn(2+)</name>
        <dbReference type="ChEBI" id="CHEBI:29035"/>
    </cofactor>
    <text evidence="8">Divalent metal cations. Prefers magnesium or manganese.</text>
</comment>
<evidence type="ECO:0000256" key="1">
    <source>
        <dbReference type="ARBA" id="ARBA00001936"/>
    </source>
</evidence>
<dbReference type="Pfam" id="PF03949">
    <property type="entry name" value="Malic_M"/>
    <property type="match status" value="1"/>
</dbReference>
<evidence type="ECO:0000256" key="8">
    <source>
        <dbReference type="PIRSR" id="PIRSR000106-3"/>
    </source>
</evidence>
<feature type="domain" description="Malic enzyme NAD-binding" evidence="10">
    <location>
        <begin position="268"/>
        <end position="529"/>
    </location>
</feature>
<dbReference type="InterPro" id="IPR015884">
    <property type="entry name" value="Malic_enzyme_CS"/>
</dbReference>
<dbReference type="AlphaFoldDB" id="A0A5C6BQH7"/>